<feature type="signal peptide" evidence="1">
    <location>
        <begin position="1"/>
        <end position="16"/>
    </location>
</feature>
<name>A0A0A9GE73_ARUDO</name>
<evidence type="ECO:0000256" key="1">
    <source>
        <dbReference type="SAM" id="SignalP"/>
    </source>
</evidence>
<evidence type="ECO:0000313" key="2">
    <source>
        <dbReference type="EMBL" id="JAE22797.1"/>
    </source>
</evidence>
<protein>
    <submittedName>
        <fullName evidence="2">Uncharacterized protein</fullName>
    </submittedName>
</protein>
<reference evidence="2" key="2">
    <citation type="journal article" date="2015" name="Data Brief">
        <title>Shoot transcriptome of the giant reed, Arundo donax.</title>
        <authorList>
            <person name="Barrero R.A."/>
            <person name="Guerrero F.D."/>
            <person name="Moolhuijzen P."/>
            <person name="Goolsby J.A."/>
            <person name="Tidwell J."/>
            <person name="Bellgard S.E."/>
            <person name="Bellgard M.I."/>
        </authorList>
    </citation>
    <scope>NUCLEOTIDE SEQUENCE</scope>
    <source>
        <tissue evidence="2">Shoot tissue taken approximately 20 cm above the soil surface</tissue>
    </source>
</reference>
<feature type="chain" id="PRO_5002065040" evidence="1">
    <location>
        <begin position="17"/>
        <end position="54"/>
    </location>
</feature>
<dbReference type="AlphaFoldDB" id="A0A0A9GE73"/>
<dbReference type="EMBL" id="GBRH01175099">
    <property type="protein sequence ID" value="JAE22797.1"/>
    <property type="molecule type" value="Transcribed_RNA"/>
</dbReference>
<sequence>MCWYLLLCLCMYIVEHVLICCPKIVTSPQSLCCESVREVDECRHDSSLCFWKLL</sequence>
<proteinExistence type="predicted"/>
<keyword evidence="1" id="KW-0732">Signal</keyword>
<accession>A0A0A9GE73</accession>
<organism evidence="2">
    <name type="scientific">Arundo donax</name>
    <name type="common">Giant reed</name>
    <name type="synonym">Donax arundinaceus</name>
    <dbReference type="NCBI Taxonomy" id="35708"/>
    <lineage>
        <taxon>Eukaryota</taxon>
        <taxon>Viridiplantae</taxon>
        <taxon>Streptophyta</taxon>
        <taxon>Embryophyta</taxon>
        <taxon>Tracheophyta</taxon>
        <taxon>Spermatophyta</taxon>
        <taxon>Magnoliopsida</taxon>
        <taxon>Liliopsida</taxon>
        <taxon>Poales</taxon>
        <taxon>Poaceae</taxon>
        <taxon>PACMAD clade</taxon>
        <taxon>Arundinoideae</taxon>
        <taxon>Arundineae</taxon>
        <taxon>Arundo</taxon>
    </lineage>
</organism>
<reference evidence="2" key="1">
    <citation type="submission" date="2014-09" db="EMBL/GenBank/DDBJ databases">
        <authorList>
            <person name="Magalhaes I.L.F."/>
            <person name="Oliveira U."/>
            <person name="Santos F.R."/>
            <person name="Vidigal T.H.D.A."/>
            <person name="Brescovit A.D."/>
            <person name="Santos A.J."/>
        </authorList>
    </citation>
    <scope>NUCLEOTIDE SEQUENCE</scope>
    <source>
        <tissue evidence="2">Shoot tissue taken approximately 20 cm above the soil surface</tissue>
    </source>
</reference>